<keyword evidence="3" id="KW-1185">Reference proteome</keyword>
<evidence type="ECO:0000256" key="1">
    <source>
        <dbReference type="SAM" id="SignalP"/>
    </source>
</evidence>
<dbReference type="OrthoDB" id="6322428at2"/>
<organism evidence="2 3">
    <name type="scientific">Salinimonas iocasae</name>
    <dbReference type="NCBI Taxonomy" id="2572577"/>
    <lineage>
        <taxon>Bacteria</taxon>
        <taxon>Pseudomonadati</taxon>
        <taxon>Pseudomonadota</taxon>
        <taxon>Gammaproteobacteria</taxon>
        <taxon>Alteromonadales</taxon>
        <taxon>Alteromonadaceae</taxon>
        <taxon>Alteromonas/Salinimonas group</taxon>
        <taxon>Salinimonas</taxon>
    </lineage>
</organism>
<keyword evidence="1" id="KW-0732">Signal</keyword>
<protein>
    <submittedName>
        <fullName evidence="2">Uncharacterized protein</fullName>
    </submittedName>
</protein>
<gene>
    <name evidence="2" type="ORF">FBQ74_10720</name>
</gene>
<dbReference type="EMBL" id="CP039852">
    <property type="protein sequence ID" value="QCZ93928.1"/>
    <property type="molecule type" value="Genomic_DNA"/>
</dbReference>
<dbReference type="KEGG" id="salk:FBQ74_10720"/>
<feature type="chain" id="PRO_5022914266" evidence="1">
    <location>
        <begin position="20"/>
        <end position="121"/>
    </location>
</feature>
<reference evidence="2 3" key="1">
    <citation type="submission" date="2019-04" db="EMBL/GenBank/DDBJ databases">
        <title>Salinimonas iocasae sp. nov., a halophilic bacterium isolated from the outer tube casing of tubeworms in Okinawa Trough.</title>
        <authorList>
            <person name="Zhang H."/>
            <person name="Wang H."/>
            <person name="Li C."/>
        </authorList>
    </citation>
    <scope>NUCLEOTIDE SEQUENCE [LARGE SCALE GENOMIC DNA]</scope>
    <source>
        <strain evidence="2 3">KX18D6</strain>
    </source>
</reference>
<feature type="signal peptide" evidence="1">
    <location>
        <begin position="1"/>
        <end position="19"/>
    </location>
</feature>
<dbReference type="Proteomes" id="UP000304912">
    <property type="component" value="Chromosome"/>
</dbReference>
<dbReference type="RefSeq" id="WP_139756670.1">
    <property type="nucleotide sequence ID" value="NZ_CP039852.1"/>
</dbReference>
<accession>A0A5B7YEC3</accession>
<name>A0A5B7YEC3_9ALTE</name>
<evidence type="ECO:0000313" key="2">
    <source>
        <dbReference type="EMBL" id="QCZ93928.1"/>
    </source>
</evidence>
<evidence type="ECO:0000313" key="3">
    <source>
        <dbReference type="Proteomes" id="UP000304912"/>
    </source>
</evidence>
<dbReference type="AlphaFoldDB" id="A0A5B7YEC3"/>
<proteinExistence type="predicted"/>
<sequence>MKYAVWMLPLMLLSLNACSQQQSNAEPIEKEQTMQSKSQEISGTLIYKNLEGGFYGFDSDDGKKYTLRNLAPEFKKNGIKLQVSGRVRNDIMTFTQYGDVFDVENVNVLDESGIKPKNNEL</sequence>